<proteinExistence type="predicted"/>
<evidence type="ECO:0000313" key="3">
    <source>
        <dbReference type="Proteomes" id="UP000231259"/>
    </source>
</evidence>
<reference evidence="2 3" key="1">
    <citation type="submission" date="2013-09" db="EMBL/GenBank/DDBJ databases">
        <title>Genome sequencing of Phaeobacter antarcticus sp. nov. SM1211.</title>
        <authorList>
            <person name="Zhang X.-Y."/>
            <person name="Liu C."/>
            <person name="Chen X.-L."/>
            <person name="Xie B.-B."/>
            <person name="Qin Q.-L."/>
            <person name="Rong J.-C."/>
            <person name="Zhang Y.-Z."/>
        </authorList>
    </citation>
    <scope>NUCLEOTIDE SEQUENCE [LARGE SCALE GENOMIC DNA]</scope>
    <source>
        <strain evidence="2 3">SM1211</strain>
    </source>
</reference>
<keyword evidence="3" id="KW-1185">Reference proteome</keyword>
<organism evidence="2 3">
    <name type="scientific">Puniceibacterium antarcticum</name>
    <dbReference type="NCBI Taxonomy" id="1206336"/>
    <lineage>
        <taxon>Bacteria</taxon>
        <taxon>Pseudomonadati</taxon>
        <taxon>Pseudomonadota</taxon>
        <taxon>Alphaproteobacteria</taxon>
        <taxon>Rhodobacterales</taxon>
        <taxon>Paracoccaceae</taxon>
        <taxon>Puniceibacterium</taxon>
    </lineage>
</organism>
<dbReference type="EMBL" id="AWWI01000017">
    <property type="protein sequence ID" value="PIL21969.1"/>
    <property type="molecule type" value="Genomic_DNA"/>
</dbReference>
<comment type="caution">
    <text evidence="2">The sequence shown here is derived from an EMBL/GenBank/DDBJ whole genome shotgun (WGS) entry which is preliminary data.</text>
</comment>
<keyword evidence="1" id="KW-1133">Transmembrane helix</keyword>
<feature type="transmembrane region" description="Helical" evidence="1">
    <location>
        <begin position="33"/>
        <end position="53"/>
    </location>
</feature>
<keyword evidence="1" id="KW-0472">Membrane</keyword>
<evidence type="ECO:0000256" key="1">
    <source>
        <dbReference type="SAM" id="Phobius"/>
    </source>
</evidence>
<accession>A0A2G8RK75</accession>
<evidence type="ECO:0008006" key="4">
    <source>
        <dbReference type="Google" id="ProtNLM"/>
    </source>
</evidence>
<sequence>MGAVGIVGGVYLNGWFSLGFVLGSQPFVTSSSYSLSVIPLFMMMGAFASRAGLSASIYQALNADRPLARWARFGHGRRLRAVRRGLRIVAGYCRYHGTRRHARDDGHRL</sequence>
<dbReference type="AlphaFoldDB" id="A0A2G8RK75"/>
<protein>
    <recommendedName>
        <fullName evidence="4">TRAP C4-dicarboxylate transport system permease DctM subunit domain-containing protein</fullName>
    </recommendedName>
</protein>
<keyword evidence="1" id="KW-0812">Transmembrane</keyword>
<evidence type="ECO:0000313" key="2">
    <source>
        <dbReference type="EMBL" id="PIL21969.1"/>
    </source>
</evidence>
<gene>
    <name evidence="2" type="ORF">P775_01345</name>
</gene>
<dbReference type="Proteomes" id="UP000231259">
    <property type="component" value="Unassembled WGS sequence"/>
</dbReference>
<name>A0A2G8RK75_9RHOB</name>